<gene>
    <name evidence="4" type="ORF">JXQ802_LOCUS34717</name>
    <name evidence="5" type="ORF">JXQ802_LOCUS34949</name>
    <name evidence="3" type="ORF">PYM288_LOCUS17521</name>
</gene>
<evidence type="ECO:0000313" key="5">
    <source>
        <dbReference type="EMBL" id="CAF1405313.1"/>
    </source>
</evidence>
<dbReference type="Pfam" id="PF03096">
    <property type="entry name" value="Ndr"/>
    <property type="match status" value="1"/>
</dbReference>
<dbReference type="EMBL" id="CAJNOL010001670">
    <property type="protein sequence ID" value="CAF1401253.1"/>
    <property type="molecule type" value="Genomic_DNA"/>
</dbReference>
<evidence type="ECO:0000313" key="6">
    <source>
        <dbReference type="Proteomes" id="UP000663854"/>
    </source>
</evidence>
<feature type="region of interest" description="Disordered" evidence="2">
    <location>
        <begin position="347"/>
        <end position="379"/>
    </location>
</feature>
<evidence type="ECO:0000256" key="1">
    <source>
        <dbReference type="ARBA" id="ARBA00005598"/>
    </source>
</evidence>
<evidence type="ECO:0000313" key="3">
    <source>
        <dbReference type="EMBL" id="CAF1058511.1"/>
    </source>
</evidence>
<proteinExistence type="inferred from homology"/>
<keyword evidence="7" id="KW-1185">Reference proteome</keyword>
<dbReference type="SUPFAM" id="SSF53474">
    <property type="entry name" value="alpha/beta-Hydrolases"/>
    <property type="match status" value="1"/>
</dbReference>
<dbReference type="InterPro" id="IPR029058">
    <property type="entry name" value="AB_hydrolase_fold"/>
</dbReference>
<dbReference type="Proteomes" id="UP000663870">
    <property type="component" value="Unassembled WGS sequence"/>
</dbReference>
<evidence type="ECO:0000313" key="4">
    <source>
        <dbReference type="EMBL" id="CAF1401253.1"/>
    </source>
</evidence>
<protein>
    <submittedName>
        <fullName evidence="3">Uncharacterized protein</fullName>
    </submittedName>
</protein>
<dbReference type="Proteomes" id="UP000663854">
    <property type="component" value="Unassembled WGS sequence"/>
</dbReference>
<dbReference type="Gene3D" id="3.40.50.1820">
    <property type="entry name" value="alpha/beta hydrolase"/>
    <property type="match status" value="1"/>
</dbReference>
<reference evidence="3" key="1">
    <citation type="submission" date="2021-02" db="EMBL/GenBank/DDBJ databases">
        <authorList>
            <person name="Nowell W R."/>
        </authorList>
    </citation>
    <scope>NUCLEOTIDE SEQUENCE</scope>
</reference>
<name>A0A814KYE6_9BILA</name>
<comment type="similarity">
    <text evidence="1">Belongs to the NDRG family.</text>
</comment>
<dbReference type="EMBL" id="CAJNOL010001695">
    <property type="protein sequence ID" value="CAF1405313.1"/>
    <property type="molecule type" value="Genomic_DNA"/>
</dbReference>
<dbReference type="EMBL" id="CAJNOH010000497">
    <property type="protein sequence ID" value="CAF1058511.1"/>
    <property type="molecule type" value="Genomic_DNA"/>
</dbReference>
<evidence type="ECO:0000256" key="2">
    <source>
        <dbReference type="SAM" id="MobiDB-lite"/>
    </source>
</evidence>
<accession>A0A814KYE6</accession>
<dbReference type="InterPro" id="IPR004142">
    <property type="entry name" value="NDRG"/>
</dbReference>
<comment type="caution">
    <text evidence="3">The sequence shown here is derived from an EMBL/GenBank/DDBJ whole genome shotgun (WGS) entry which is preliminary data.</text>
</comment>
<feature type="compositionally biased region" description="Polar residues" evidence="2">
    <location>
        <begin position="358"/>
        <end position="370"/>
    </location>
</feature>
<evidence type="ECO:0000313" key="7">
    <source>
        <dbReference type="Proteomes" id="UP000663870"/>
    </source>
</evidence>
<sequence>MNTPTRDKMLRFQMSVPTDEKKYVIRSEKLGLDFSAWVQDDTGNNAKCYVMTIHDIGCSHSVFTEFVSQPEMRALKQRIVWVHIDLPGQEDDASPLTIEKYPSFDDLASELINVVNHLNIPQTVLFGEGAGANIACRFAMEYPSRVHGLVLIHPTGTTAGFMEMMKDKLNNWKLIHKGMNPDAEAYLIWHRFGRDAVKSSDDPNKNKGYGDSQLLEANIREFSEKLYQKRTAKNLALFMDAFLNRTNLVDRLDKLTVDCLVAVGKKSSVLHTTEKFYDRLREARNNPQKMVNSPMLVADNVGDVLGEAPDVLAKSMQFFLQGIGLVSGLPMEAGLVGLGRLSRAMSMEDADRPRRSSVLASSPGTASPSIVGSPPKFPS</sequence>
<dbReference type="PANTHER" id="PTHR11034">
    <property type="entry name" value="N-MYC DOWNSTREAM REGULATED"/>
    <property type="match status" value="1"/>
</dbReference>
<dbReference type="AlphaFoldDB" id="A0A814KYE6"/>
<organism evidence="3 6">
    <name type="scientific">Rotaria sordida</name>
    <dbReference type="NCBI Taxonomy" id="392033"/>
    <lineage>
        <taxon>Eukaryota</taxon>
        <taxon>Metazoa</taxon>
        <taxon>Spiralia</taxon>
        <taxon>Gnathifera</taxon>
        <taxon>Rotifera</taxon>
        <taxon>Eurotatoria</taxon>
        <taxon>Bdelloidea</taxon>
        <taxon>Philodinida</taxon>
        <taxon>Philodinidae</taxon>
        <taxon>Rotaria</taxon>
    </lineage>
</organism>